<dbReference type="HOGENOM" id="CLU_2694754_0_0_1"/>
<accession>L7JUS7</accession>
<organism evidence="2 3">
    <name type="scientific">Trachipleistophora hominis</name>
    <name type="common">Microsporidian parasite</name>
    <dbReference type="NCBI Taxonomy" id="72359"/>
    <lineage>
        <taxon>Eukaryota</taxon>
        <taxon>Fungi</taxon>
        <taxon>Fungi incertae sedis</taxon>
        <taxon>Microsporidia</taxon>
        <taxon>Pleistophoridae</taxon>
        <taxon>Trachipleistophora</taxon>
    </lineage>
</organism>
<evidence type="ECO:0000256" key="1">
    <source>
        <dbReference type="SAM" id="MobiDB-lite"/>
    </source>
</evidence>
<dbReference type="Proteomes" id="UP000011185">
    <property type="component" value="Unassembled WGS sequence"/>
</dbReference>
<evidence type="ECO:0000313" key="3">
    <source>
        <dbReference type="Proteomes" id="UP000011185"/>
    </source>
</evidence>
<dbReference type="AlphaFoldDB" id="L7JUS7"/>
<dbReference type="VEuPathDB" id="MicrosporidiaDB:THOM_2268"/>
<name>L7JUS7_TRAHO</name>
<feature type="region of interest" description="Disordered" evidence="1">
    <location>
        <begin position="49"/>
        <end position="74"/>
    </location>
</feature>
<sequence length="74" mass="8445">VKIYENCYELLKIEEEDIKQKHERLSDNSLNIKYSSVSKNITTIKQIENCNSTPENESDSELVPELSVTDPNGS</sequence>
<dbReference type="InParanoid" id="L7JUS7"/>
<reference evidence="2 3" key="1">
    <citation type="journal article" date="2012" name="PLoS Pathog.">
        <title>The genome of the obligate intracellular parasite Trachipleistophora hominis: new insights into microsporidian genome dynamics and reductive evolution.</title>
        <authorList>
            <person name="Heinz E."/>
            <person name="Williams T.A."/>
            <person name="Nakjang S."/>
            <person name="Noel C.J."/>
            <person name="Swan D.C."/>
            <person name="Goldberg A.V."/>
            <person name="Harris S.R."/>
            <person name="Weinmaier T."/>
            <person name="Markert S."/>
            <person name="Becher D."/>
            <person name="Bernhardt J."/>
            <person name="Dagan T."/>
            <person name="Hacker C."/>
            <person name="Lucocq J.M."/>
            <person name="Schweder T."/>
            <person name="Rattei T."/>
            <person name="Hall N."/>
            <person name="Hirt R.P."/>
            <person name="Embley T.M."/>
        </authorList>
    </citation>
    <scope>NUCLEOTIDE SEQUENCE [LARGE SCALE GENOMIC DNA]</scope>
</reference>
<gene>
    <name evidence="2" type="ORF">THOM_2268</name>
</gene>
<dbReference type="EMBL" id="JH994023">
    <property type="protein sequence ID" value="ELQ74791.1"/>
    <property type="molecule type" value="Genomic_DNA"/>
</dbReference>
<feature type="non-terminal residue" evidence="2">
    <location>
        <position position="1"/>
    </location>
</feature>
<evidence type="ECO:0000313" key="2">
    <source>
        <dbReference type="EMBL" id="ELQ74791.1"/>
    </source>
</evidence>
<keyword evidence="3" id="KW-1185">Reference proteome</keyword>
<protein>
    <submittedName>
        <fullName evidence="2">Uncharacterized protein</fullName>
    </submittedName>
</protein>
<proteinExistence type="predicted"/>